<reference evidence="12" key="1">
    <citation type="submission" date="2013-11" db="EMBL/GenBank/DDBJ databases">
        <title>Symbiont-containing voluminous jelly as an extraordinary maternal gift for overwintering insect nymphs.</title>
        <authorList>
            <person name="Kaiwa N."/>
            <person name="Hosokawa T."/>
            <person name="Nikoh N."/>
            <person name="Meng X.Y."/>
            <person name="Tanahashi M."/>
            <person name="Moriyama M."/>
            <person name="Maeda T."/>
            <person name="Yamaguchi K."/>
            <person name="Shigenobu S."/>
            <person name="Ito M."/>
            <person name="Fukatsu T."/>
        </authorList>
    </citation>
    <scope>NUCLEOTIDE SEQUENCE [LARGE SCALE GENOMIC DNA]</scope>
    <source>
        <strain evidence="12">UwTKB</strain>
    </source>
</reference>
<dbReference type="SUPFAM" id="SSF54675">
    <property type="entry name" value="Nicotinate/Quinolinate PRTase N-terminal domain-like"/>
    <property type="match status" value="1"/>
</dbReference>
<dbReference type="InterPro" id="IPR006406">
    <property type="entry name" value="Nic_PRibTrfase"/>
</dbReference>
<evidence type="ECO:0000259" key="9">
    <source>
        <dbReference type="Pfam" id="PF04095"/>
    </source>
</evidence>
<dbReference type="SUPFAM" id="SSF51690">
    <property type="entry name" value="Nicotinate/Quinolinate PRTase C-terminal domain-like"/>
    <property type="match status" value="1"/>
</dbReference>
<dbReference type="PIRSF" id="PIRSF000484">
    <property type="entry name" value="NAPRT"/>
    <property type="match status" value="1"/>
</dbReference>
<dbReference type="InterPro" id="IPR007229">
    <property type="entry name" value="Nic_PRibTrfase-Fam"/>
</dbReference>
<dbReference type="PANTHER" id="PTHR11098:SF1">
    <property type="entry name" value="NICOTINATE PHOSPHORIBOSYLTRANSFERASE"/>
    <property type="match status" value="1"/>
</dbReference>
<dbReference type="GO" id="GO:0004516">
    <property type="term" value="F:nicotinate phosphoribosyltransferase activity"/>
    <property type="evidence" value="ECO:0007669"/>
    <property type="project" value="UniProtKB-UniRule"/>
</dbReference>
<comment type="catalytic activity">
    <reaction evidence="7 8">
        <text>5-phospho-alpha-D-ribose 1-diphosphate + nicotinate + ATP + H2O = nicotinate beta-D-ribonucleotide + ADP + phosphate + diphosphate</text>
        <dbReference type="Rhea" id="RHEA:36163"/>
        <dbReference type="ChEBI" id="CHEBI:15377"/>
        <dbReference type="ChEBI" id="CHEBI:30616"/>
        <dbReference type="ChEBI" id="CHEBI:32544"/>
        <dbReference type="ChEBI" id="CHEBI:33019"/>
        <dbReference type="ChEBI" id="CHEBI:43474"/>
        <dbReference type="ChEBI" id="CHEBI:57502"/>
        <dbReference type="ChEBI" id="CHEBI:58017"/>
        <dbReference type="ChEBI" id="CHEBI:456216"/>
        <dbReference type="EC" id="6.3.4.21"/>
    </reaction>
</comment>
<dbReference type="UniPathway" id="UPA00253">
    <property type="reaction ID" value="UER00457"/>
</dbReference>
<comment type="pathway">
    <text evidence="1 7 8">Cofactor biosynthesis; NAD(+) biosynthesis; nicotinate D-ribonucleotide from nicotinate: step 1/1.</text>
</comment>
<evidence type="ECO:0000256" key="6">
    <source>
        <dbReference type="ARBA" id="ARBA00022642"/>
    </source>
</evidence>
<comment type="function">
    <text evidence="7 8">Catalyzes the synthesis of beta-nicotinate D-ribonucleotide from nicotinate and 5-phospho-D-ribose 1-phosphate at the expense of ATP.</text>
</comment>
<dbReference type="HOGENOM" id="CLU_030991_1_0_6"/>
<protein>
    <recommendedName>
        <fullName evidence="3 7">Nicotinate phosphoribosyltransferase</fullName>
        <shortName evidence="7">NAPRTase</shortName>
        <ecNumber evidence="3 7">6.3.4.21</ecNumber>
    </recommendedName>
</protein>
<dbReference type="GO" id="GO:0005829">
    <property type="term" value="C:cytosol"/>
    <property type="evidence" value="ECO:0007669"/>
    <property type="project" value="TreeGrafter"/>
</dbReference>
<dbReference type="Pfam" id="PF04095">
    <property type="entry name" value="NAPRTase"/>
    <property type="match status" value="1"/>
</dbReference>
<dbReference type="InterPro" id="IPR040727">
    <property type="entry name" value="NAPRTase_N"/>
</dbReference>
<keyword evidence="6 7" id="KW-0662">Pyridine nucleotide biosynthesis</keyword>
<evidence type="ECO:0000313" key="11">
    <source>
        <dbReference type="EMBL" id="BAP58734.1"/>
    </source>
</evidence>
<feature type="domain" description="Nicotinate phosphoribosyltransferase N-terminal" evidence="10">
    <location>
        <begin position="12"/>
        <end position="129"/>
    </location>
</feature>
<dbReference type="NCBIfam" id="NF003704">
    <property type="entry name" value="PRK05321.1"/>
    <property type="match status" value="1"/>
</dbReference>
<dbReference type="NCBIfam" id="TIGR01514">
    <property type="entry name" value="NAPRTase"/>
    <property type="match status" value="1"/>
</dbReference>
<keyword evidence="12" id="KW-1185">Reference proteome</keyword>
<dbReference type="KEGG" id="sbw:TGUWTKB_5080"/>
<feature type="domain" description="Nicotinate/nicotinamide phosphoribosyltransferase" evidence="9">
    <location>
        <begin position="168"/>
        <end position="394"/>
    </location>
</feature>
<keyword evidence="4 7" id="KW-0597">Phosphoprotein</keyword>
<dbReference type="Proteomes" id="UP000031627">
    <property type="component" value="Chromosome"/>
</dbReference>
<dbReference type="HAMAP" id="MF_00570">
    <property type="entry name" value="NAPRTase"/>
    <property type="match status" value="1"/>
</dbReference>
<dbReference type="Pfam" id="PF17767">
    <property type="entry name" value="NAPRTase_N"/>
    <property type="match status" value="1"/>
</dbReference>
<gene>
    <name evidence="7 11" type="primary">pncB</name>
    <name evidence="11" type="ORF">TGUWTKB_5080</name>
</gene>
<sequence>MKIIDPIIKTILDTDVYKFYIQQAIFHRYYNVRVKAEFYCRSKDFIGCYIKEIYQEIKMMEFLYLKNEELNYISKFNCFKKDYKNWLKKFRYNPKLIKIYNYNNQLKISIKGLWLEVVMWETPLLAVISEIVHRNRSPKILPNKAIIFLQEKLYNFYKKTKKLDMSRFKLIEFGTRRRFSKKVQELIILTLKKSFPWFIGTSNYHFARKFNLPPIGTNSHEWFQAHQQISPILANSQRVALQVWLEEYYNQYSIALTDCINMDAFLKDFGKKFACQYNGLRHDSGDPLKWGEKAILHYKKLGINPKNKTLIFSDNLTLDKTLNIYKKFGHLTNVIFGIGTHLSCDIPNINPLNIIIKLIECNGKPVAKISDSPGKTICKDQSFIQTLHKAYNLPIIN</sequence>
<evidence type="ECO:0000256" key="1">
    <source>
        <dbReference type="ARBA" id="ARBA00004952"/>
    </source>
</evidence>
<accession>A0A090AM52</accession>
<evidence type="ECO:0000313" key="12">
    <source>
        <dbReference type="Proteomes" id="UP000031627"/>
    </source>
</evidence>
<evidence type="ECO:0000256" key="5">
    <source>
        <dbReference type="ARBA" id="ARBA00022598"/>
    </source>
</evidence>
<evidence type="ECO:0000256" key="3">
    <source>
        <dbReference type="ARBA" id="ARBA00013236"/>
    </source>
</evidence>
<dbReference type="EMBL" id="AP014521">
    <property type="protein sequence ID" value="BAP58734.1"/>
    <property type="molecule type" value="Genomic_DNA"/>
</dbReference>
<evidence type="ECO:0000256" key="4">
    <source>
        <dbReference type="ARBA" id="ARBA00022553"/>
    </source>
</evidence>
<dbReference type="GO" id="GO:0016757">
    <property type="term" value="F:glycosyltransferase activity"/>
    <property type="evidence" value="ECO:0007669"/>
    <property type="project" value="UniProtKB-KW"/>
</dbReference>
<dbReference type="GO" id="GO:0034355">
    <property type="term" value="P:NAD+ biosynthetic process via the salvage pathway"/>
    <property type="evidence" value="ECO:0007669"/>
    <property type="project" value="TreeGrafter"/>
</dbReference>
<dbReference type="Gene3D" id="3.20.140.10">
    <property type="entry name" value="nicotinate phosphoribosyltransferase"/>
    <property type="match status" value="1"/>
</dbReference>
<dbReference type="InterPro" id="IPR041525">
    <property type="entry name" value="N/Namide_PRibTrfase"/>
</dbReference>
<evidence type="ECO:0000256" key="7">
    <source>
        <dbReference type="HAMAP-Rule" id="MF_00570"/>
    </source>
</evidence>
<organism evidence="11 12">
    <name type="scientific">Candidatus Tachikawaea gelatinosa</name>
    <dbReference type="NCBI Taxonomy" id="1410383"/>
    <lineage>
        <taxon>Bacteria</taxon>
        <taxon>Pseudomonadati</taxon>
        <taxon>Pseudomonadota</taxon>
        <taxon>Gammaproteobacteria</taxon>
        <taxon>Enterobacterales</taxon>
        <taxon>Enterobacteriaceae</taxon>
        <taxon>Candidatus Tachikawaea</taxon>
    </lineage>
</organism>
<dbReference type="RefSeq" id="WP_041063294.1">
    <property type="nucleotide sequence ID" value="NZ_AP014521.1"/>
</dbReference>
<proteinExistence type="inferred from homology"/>
<keyword evidence="11" id="KW-0328">Glycosyltransferase</keyword>
<dbReference type="OrthoDB" id="9771406at2"/>
<evidence type="ECO:0000259" key="10">
    <source>
        <dbReference type="Pfam" id="PF17767"/>
    </source>
</evidence>
<comment type="PTM">
    <text evidence="7 8">Transiently phosphorylated on a His residue during the reaction cycle. Phosphorylation strongly increases the affinity for substrates and increases the rate of nicotinate D-ribonucleotide production. Dephosphorylation regenerates the low-affinity form of the enzyme, leading to product release.</text>
</comment>
<dbReference type="STRING" id="1410383.TGUWTKB_5080"/>
<reference evidence="11 12" key="2">
    <citation type="journal article" date="2014" name="Curr. Biol.">
        <title>Symbiont-Supplemented Maternal Investment Underpinning Host's Ecological Adaptation.</title>
        <authorList>
            <person name="Kaiwa N."/>
            <person name="Hosokawa T."/>
            <person name="Nikoh N."/>
            <person name="Tanahashi M."/>
            <person name="Moriyama M."/>
            <person name="Meng X.Y."/>
            <person name="Maeda T."/>
            <person name="Yamaguchi K."/>
            <person name="Shigenobu S."/>
            <person name="Ito M."/>
            <person name="Fukatsu T."/>
        </authorList>
    </citation>
    <scope>NUCLEOTIDE SEQUENCE [LARGE SCALE GENOMIC DNA]</scope>
    <source>
        <strain evidence="11 12">UwTKB</strain>
    </source>
</reference>
<keyword evidence="11" id="KW-0808">Transferase</keyword>
<dbReference type="AlphaFoldDB" id="A0A090AM52"/>
<dbReference type="InterPro" id="IPR036068">
    <property type="entry name" value="Nicotinate_pribotase-like_C"/>
</dbReference>
<comment type="similarity">
    <text evidence="2 7 8">Belongs to the NAPRTase family.</text>
</comment>
<evidence type="ECO:0000256" key="8">
    <source>
        <dbReference type="RuleBase" id="RU003838"/>
    </source>
</evidence>
<evidence type="ECO:0000256" key="2">
    <source>
        <dbReference type="ARBA" id="ARBA00010897"/>
    </source>
</evidence>
<dbReference type="EC" id="6.3.4.21" evidence="3 7"/>
<dbReference type="PANTHER" id="PTHR11098">
    <property type="entry name" value="NICOTINATE PHOSPHORIBOSYLTRANSFERASE"/>
    <property type="match status" value="1"/>
</dbReference>
<feature type="modified residue" description="Phosphohistidine; by autocatalysis" evidence="7">
    <location>
        <position position="220"/>
    </location>
</feature>
<name>A0A090AM52_9ENTR</name>
<keyword evidence="5 7" id="KW-0436">Ligase</keyword>